<sequence length="69" mass="8120">MIKNLKIIVLQAYRYLSFLSFKERTENEQKRKPHNIESSIEGASSMFWQRASKSIEVIEPLIKHDLAEV</sequence>
<organism evidence="1 2">
    <name type="scientific">Vibrio splendidus</name>
    <dbReference type="NCBI Taxonomy" id="29497"/>
    <lineage>
        <taxon>Bacteria</taxon>
        <taxon>Pseudomonadati</taxon>
        <taxon>Pseudomonadota</taxon>
        <taxon>Gammaproteobacteria</taxon>
        <taxon>Vibrionales</taxon>
        <taxon>Vibrionaceae</taxon>
        <taxon>Vibrio</taxon>
    </lineage>
</organism>
<evidence type="ECO:0000313" key="2">
    <source>
        <dbReference type="Proteomes" id="UP000050463"/>
    </source>
</evidence>
<accession>A0A837NML8</accession>
<reference evidence="1 2" key="1">
    <citation type="submission" date="2015-08" db="EMBL/GenBank/DDBJ databases">
        <title>Draft Genome Sequence of Vibrio splendidus UCD-SED7.</title>
        <authorList>
            <person name="Lee R.D."/>
            <person name="Lang J.M."/>
            <person name="Coil D.A."/>
            <person name="Jospin G."/>
            <person name="Eisen J.A."/>
        </authorList>
    </citation>
    <scope>NUCLEOTIDE SEQUENCE [LARGE SCALE GENOMIC DNA]</scope>
    <source>
        <strain evidence="1 2">UCD-SED7</strain>
    </source>
</reference>
<comment type="caution">
    <text evidence="1">The sequence shown here is derived from an EMBL/GenBank/DDBJ whole genome shotgun (WGS) entry which is preliminary data.</text>
</comment>
<dbReference type="Proteomes" id="UP000050463">
    <property type="component" value="Unassembled WGS sequence"/>
</dbReference>
<dbReference type="AlphaFoldDB" id="A0A837NML8"/>
<evidence type="ECO:0000313" key="1">
    <source>
        <dbReference type="EMBL" id="KPL93511.1"/>
    </source>
</evidence>
<dbReference type="EMBL" id="LIZK01000006">
    <property type="protein sequence ID" value="KPL93511.1"/>
    <property type="molecule type" value="Genomic_DNA"/>
</dbReference>
<gene>
    <name evidence="1" type="ORF">AN168_16245</name>
</gene>
<protein>
    <submittedName>
        <fullName evidence="1">Uncharacterized protein</fullName>
    </submittedName>
</protein>
<proteinExistence type="predicted"/>
<name>A0A837NML8_VIBSP</name>